<evidence type="ECO:0000313" key="1">
    <source>
        <dbReference type="EMBL" id="NGY63468.1"/>
    </source>
</evidence>
<dbReference type="EMBL" id="JAAMPJ010000010">
    <property type="protein sequence ID" value="NGY63468.1"/>
    <property type="molecule type" value="Genomic_DNA"/>
</dbReference>
<dbReference type="AlphaFoldDB" id="A0A7C9RUW0"/>
<evidence type="ECO:0000313" key="2">
    <source>
        <dbReference type="Proteomes" id="UP000481360"/>
    </source>
</evidence>
<dbReference type="Proteomes" id="UP000481360">
    <property type="component" value="Unassembled WGS sequence"/>
</dbReference>
<comment type="caution">
    <text evidence="1">The sequence shown here is derived from an EMBL/GenBank/DDBJ whole genome shotgun (WGS) entry which is preliminary data.</text>
</comment>
<gene>
    <name evidence="1" type="ORF">G7043_31555</name>
</gene>
<name>A0A7C9RUW0_9PSEU</name>
<keyword evidence="2" id="KW-1185">Reference proteome</keyword>
<organism evidence="1 2">
    <name type="scientific">Lentzea alba</name>
    <dbReference type="NCBI Taxonomy" id="2714351"/>
    <lineage>
        <taxon>Bacteria</taxon>
        <taxon>Bacillati</taxon>
        <taxon>Actinomycetota</taxon>
        <taxon>Actinomycetes</taxon>
        <taxon>Pseudonocardiales</taxon>
        <taxon>Pseudonocardiaceae</taxon>
        <taxon>Lentzea</taxon>
    </lineage>
</organism>
<dbReference type="RefSeq" id="WP_166051911.1">
    <property type="nucleotide sequence ID" value="NZ_JAAMPJ010000010.1"/>
</dbReference>
<accession>A0A7C9RUW0</accession>
<reference evidence="1 2" key="1">
    <citation type="submission" date="2020-03" db="EMBL/GenBank/DDBJ databases">
        <title>Isolation and identification of active actinomycetes.</title>
        <authorList>
            <person name="Sun X."/>
        </authorList>
    </citation>
    <scope>NUCLEOTIDE SEQUENCE [LARGE SCALE GENOMIC DNA]</scope>
    <source>
        <strain evidence="1 2">NEAU-D13</strain>
    </source>
</reference>
<sequence>MLLFVGTLAAEQQSTFAAFGAGGDPPFRVGSATNGCVEPRLTVVIPGRMESSSVIENHFNITYFKNVNV</sequence>
<protein>
    <submittedName>
        <fullName evidence="1">Uncharacterized protein</fullName>
    </submittedName>
</protein>
<proteinExistence type="predicted"/>